<reference evidence="1 2" key="1">
    <citation type="journal article" date="2019" name="Nat. Ecol. Evol.">
        <title>Megaphylogeny resolves global patterns of mushroom evolution.</title>
        <authorList>
            <person name="Varga T."/>
            <person name="Krizsan K."/>
            <person name="Foldi C."/>
            <person name="Dima B."/>
            <person name="Sanchez-Garcia M."/>
            <person name="Sanchez-Ramirez S."/>
            <person name="Szollosi G.J."/>
            <person name="Szarkandi J.G."/>
            <person name="Papp V."/>
            <person name="Albert L."/>
            <person name="Andreopoulos W."/>
            <person name="Angelini C."/>
            <person name="Antonin V."/>
            <person name="Barry K.W."/>
            <person name="Bougher N.L."/>
            <person name="Buchanan P."/>
            <person name="Buyck B."/>
            <person name="Bense V."/>
            <person name="Catcheside P."/>
            <person name="Chovatia M."/>
            <person name="Cooper J."/>
            <person name="Damon W."/>
            <person name="Desjardin D."/>
            <person name="Finy P."/>
            <person name="Geml J."/>
            <person name="Haridas S."/>
            <person name="Hughes K."/>
            <person name="Justo A."/>
            <person name="Karasinski D."/>
            <person name="Kautmanova I."/>
            <person name="Kiss B."/>
            <person name="Kocsube S."/>
            <person name="Kotiranta H."/>
            <person name="LaButti K.M."/>
            <person name="Lechner B.E."/>
            <person name="Liimatainen K."/>
            <person name="Lipzen A."/>
            <person name="Lukacs Z."/>
            <person name="Mihaltcheva S."/>
            <person name="Morgado L.N."/>
            <person name="Niskanen T."/>
            <person name="Noordeloos M.E."/>
            <person name="Ohm R.A."/>
            <person name="Ortiz-Santana B."/>
            <person name="Ovrebo C."/>
            <person name="Racz N."/>
            <person name="Riley R."/>
            <person name="Savchenko A."/>
            <person name="Shiryaev A."/>
            <person name="Soop K."/>
            <person name="Spirin V."/>
            <person name="Szebenyi C."/>
            <person name="Tomsovsky M."/>
            <person name="Tulloss R.E."/>
            <person name="Uehling J."/>
            <person name="Grigoriev I.V."/>
            <person name="Vagvolgyi C."/>
            <person name="Papp T."/>
            <person name="Martin F.M."/>
            <person name="Miettinen O."/>
            <person name="Hibbett D.S."/>
            <person name="Nagy L.G."/>
        </authorList>
    </citation>
    <scope>NUCLEOTIDE SEQUENCE [LARGE SCALE GENOMIC DNA]</scope>
    <source>
        <strain evidence="1 2">NL-1719</strain>
    </source>
</reference>
<protein>
    <submittedName>
        <fullName evidence="1">Nudix hydrolase 20</fullName>
    </submittedName>
</protein>
<gene>
    <name evidence="1" type="ORF">BDN72DRAFT_757193</name>
</gene>
<dbReference type="Proteomes" id="UP000308600">
    <property type="component" value="Unassembled WGS sequence"/>
</dbReference>
<name>A0ACD3BD56_9AGAR</name>
<sequence length="362" mass="41335">MTDRQPKPNLSFLDIVDICDNAHIRLDKPHAPFDTELLVPFHLEESRESPAVGLLRPVIVEQLKLENARAVERSSPEVWRIDAGDASTNGRPWVSFRNWFDTPLKRNEAMKELCERWRDSGLFPDVCGPTKWRAELYPVYKNPFGSHDYPESNDNLKTLNYAFEMERSACALFGIVTYGVHLTIFEESGDGQDLRIWVPTRARTKPTWPGYLDNTVAGGIPSGMSPFESLVKECMEEASLDDRIARKHIRCTGAVSYFFRHACRTAAGWLQPEVEYVYDLSVPRGVDSASFQPKPSDGEVECFELLNQGEVIDRMRAGLFKPNCAIVLIDLFIRRGIITPENEPDYMEIITRLHGRFNYASW</sequence>
<keyword evidence="1" id="KW-0378">Hydrolase</keyword>
<dbReference type="EMBL" id="ML208262">
    <property type="protein sequence ID" value="TFK75586.1"/>
    <property type="molecule type" value="Genomic_DNA"/>
</dbReference>
<evidence type="ECO:0000313" key="2">
    <source>
        <dbReference type="Proteomes" id="UP000308600"/>
    </source>
</evidence>
<proteinExistence type="predicted"/>
<accession>A0ACD3BD56</accession>
<evidence type="ECO:0000313" key="1">
    <source>
        <dbReference type="EMBL" id="TFK75586.1"/>
    </source>
</evidence>
<keyword evidence="2" id="KW-1185">Reference proteome</keyword>
<organism evidence="1 2">
    <name type="scientific">Pluteus cervinus</name>
    <dbReference type="NCBI Taxonomy" id="181527"/>
    <lineage>
        <taxon>Eukaryota</taxon>
        <taxon>Fungi</taxon>
        <taxon>Dikarya</taxon>
        <taxon>Basidiomycota</taxon>
        <taxon>Agaricomycotina</taxon>
        <taxon>Agaricomycetes</taxon>
        <taxon>Agaricomycetidae</taxon>
        <taxon>Agaricales</taxon>
        <taxon>Pluteineae</taxon>
        <taxon>Pluteaceae</taxon>
        <taxon>Pluteus</taxon>
    </lineage>
</organism>